<dbReference type="GO" id="GO:0005737">
    <property type="term" value="C:cytoplasm"/>
    <property type="evidence" value="ECO:0007669"/>
    <property type="project" value="TreeGrafter"/>
</dbReference>
<dbReference type="AlphaFoldDB" id="X1FID2"/>
<dbReference type="GO" id="GO:0004177">
    <property type="term" value="F:aminopeptidase activity"/>
    <property type="evidence" value="ECO:0007669"/>
    <property type="project" value="UniProtKB-KW"/>
</dbReference>
<dbReference type="InterPro" id="IPR036005">
    <property type="entry name" value="Creatinase/aminopeptidase-like"/>
</dbReference>
<proteinExistence type="predicted"/>
<dbReference type="GO" id="GO:0008235">
    <property type="term" value="F:metalloexopeptidase activity"/>
    <property type="evidence" value="ECO:0007669"/>
    <property type="project" value="TreeGrafter"/>
</dbReference>
<protein>
    <submittedName>
        <fullName evidence="4">Uncharacterized protein</fullName>
    </submittedName>
</protein>
<dbReference type="PANTHER" id="PTHR45777">
    <property type="entry name" value="METHIONINE AMINOPEPTIDASE 2"/>
    <property type="match status" value="1"/>
</dbReference>
<organism evidence="4">
    <name type="scientific">marine sediment metagenome</name>
    <dbReference type="NCBI Taxonomy" id="412755"/>
    <lineage>
        <taxon>unclassified sequences</taxon>
        <taxon>metagenomes</taxon>
        <taxon>ecological metagenomes</taxon>
    </lineage>
</organism>
<sequence>IKARGAIPIRNLTGHRMARYVVHAGQSIPNVSGGNGHTLREGDVYAIEPFAVPPTASGVVTDGPTGHIYLFKKKRRVRSETAKRMLKVIQSEYRTLPFASRWIQGKFPGQEGVEAFSELLRSKCVYSYPQLVERSRAPVAQAEHTVIVTEDGCTVTTA</sequence>
<dbReference type="Gene3D" id="1.10.10.10">
    <property type="entry name" value="Winged helix-like DNA-binding domain superfamily/Winged helix DNA-binding domain"/>
    <property type="match status" value="1"/>
</dbReference>
<evidence type="ECO:0000256" key="3">
    <source>
        <dbReference type="ARBA" id="ARBA00022801"/>
    </source>
</evidence>
<accession>X1FID2</accession>
<name>X1FID2_9ZZZZ</name>
<dbReference type="GO" id="GO:0006508">
    <property type="term" value="P:proteolysis"/>
    <property type="evidence" value="ECO:0007669"/>
    <property type="project" value="UniProtKB-KW"/>
</dbReference>
<dbReference type="Gene3D" id="3.90.230.10">
    <property type="entry name" value="Creatinase/methionine aminopeptidase superfamily"/>
    <property type="match status" value="1"/>
</dbReference>
<gene>
    <name evidence="4" type="ORF">S03H2_08941</name>
</gene>
<keyword evidence="3" id="KW-0378">Hydrolase</keyword>
<dbReference type="SUPFAM" id="SSF46785">
    <property type="entry name" value="Winged helix' DNA-binding domain"/>
    <property type="match status" value="1"/>
</dbReference>
<dbReference type="PANTHER" id="PTHR45777:SF2">
    <property type="entry name" value="METHIONINE AMINOPEPTIDASE 2"/>
    <property type="match status" value="1"/>
</dbReference>
<comment type="caution">
    <text evidence="4">The sequence shown here is derived from an EMBL/GenBank/DDBJ whole genome shotgun (WGS) entry which is preliminary data.</text>
</comment>
<dbReference type="InterPro" id="IPR036388">
    <property type="entry name" value="WH-like_DNA-bd_sf"/>
</dbReference>
<dbReference type="InterPro" id="IPR036390">
    <property type="entry name" value="WH_DNA-bd_sf"/>
</dbReference>
<evidence type="ECO:0000313" key="4">
    <source>
        <dbReference type="EMBL" id="GAH20518.1"/>
    </source>
</evidence>
<reference evidence="4" key="1">
    <citation type="journal article" date="2014" name="Front. Microbiol.">
        <title>High frequency of phylogenetically diverse reductive dehalogenase-homologous genes in deep subseafloor sedimentary metagenomes.</title>
        <authorList>
            <person name="Kawai M."/>
            <person name="Futagami T."/>
            <person name="Toyoda A."/>
            <person name="Takaki Y."/>
            <person name="Nishi S."/>
            <person name="Hori S."/>
            <person name="Arai W."/>
            <person name="Tsubouchi T."/>
            <person name="Morono Y."/>
            <person name="Uchiyama I."/>
            <person name="Ito T."/>
            <person name="Fujiyama A."/>
            <person name="Inagaki F."/>
            <person name="Takami H."/>
        </authorList>
    </citation>
    <scope>NUCLEOTIDE SEQUENCE</scope>
    <source>
        <strain evidence="4">Expedition CK06-06</strain>
    </source>
</reference>
<keyword evidence="1" id="KW-0031">Aminopeptidase</keyword>
<evidence type="ECO:0000256" key="1">
    <source>
        <dbReference type="ARBA" id="ARBA00022438"/>
    </source>
</evidence>
<dbReference type="EMBL" id="BARU01004442">
    <property type="protein sequence ID" value="GAH20518.1"/>
    <property type="molecule type" value="Genomic_DNA"/>
</dbReference>
<feature type="non-terminal residue" evidence="4">
    <location>
        <position position="1"/>
    </location>
</feature>
<dbReference type="SUPFAM" id="SSF55920">
    <property type="entry name" value="Creatinase/aminopeptidase"/>
    <property type="match status" value="1"/>
</dbReference>
<dbReference type="InterPro" id="IPR050247">
    <property type="entry name" value="Met_Aminopeptidase_Type2"/>
</dbReference>
<evidence type="ECO:0000256" key="2">
    <source>
        <dbReference type="ARBA" id="ARBA00022670"/>
    </source>
</evidence>
<keyword evidence="2" id="KW-0645">Protease</keyword>